<dbReference type="RefSeq" id="WP_134159625.1">
    <property type="nucleotide sequence ID" value="NZ_SORF01000007.1"/>
</dbReference>
<keyword evidence="4" id="KW-1185">Reference proteome</keyword>
<dbReference type="EMBL" id="SORF01000007">
    <property type="protein sequence ID" value="TDY46256.1"/>
    <property type="molecule type" value="Genomic_DNA"/>
</dbReference>
<dbReference type="InterPro" id="IPR038734">
    <property type="entry name" value="YhaN_AAA"/>
</dbReference>
<feature type="coiled-coil region" evidence="1">
    <location>
        <begin position="838"/>
        <end position="921"/>
    </location>
</feature>
<feature type="coiled-coil region" evidence="1">
    <location>
        <begin position="670"/>
        <end position="697"/>
    </location>
</feature>
<feature type="coiled-coil region" evidence="1">
    <location>
        <begin position="283"/>
        <end position="310"/>
    </location>
</feature>
<sequence>MKMLGLQVQHVQHFRDLALDFRGDVNLHVLYGPNEAGKTTLLHIVLDWLFGGTPSLTYTKWSRLSGLLLDAHGREINFARSIHRNKLVAVGGDAALEQALHACLQGHDRSRYELLYGLNHEGLRQGGEGLLASHGDAAISLFAAGGGIATLQRHIDALGKRAGELVAQRNNATTKKFTGAINVYHQLVREIDQNSLRGQDFTRLQQEIDRCRRERADIQEQERVIERERTRLERLKRVREPLQELAALQGELRSLADVSPLTEEDERALEKILELRVTSAQALHVLRTQMEQLQEQRQEIVIDEEALRNEDAVHALLEGVGRYEDLLECDIPRLEAEYAESVRRCDAIMAKMPTRLDEGVATDLLRGTFLHEELYKVAEAWQKAMEDSQRVRCDWQVSTQEVERRQEACFAFGDVPDFARWQTWLEDALQAGHNRIDADIQELNETISLERRRLEQLLSRQRLVEPDIERVAKLPIPLEETISQYEKDFSRVGEELWECRRELEKERRRVTDLEDELERIDQSAFVPTAKDLQAARAQRDAGWALIKAVVSGGVSSQADVARYVSEMGATSLPLAFERALATADQLVDAMLRDAARFADRAAKTLEKDQTLRRIELEQRHEQDVLAQRDQLTSNWTAVWSACGLVPGSPREMKQWLMEFQQPVRERHAGMREDMAKLEQYEELRKQLRSRLQLASADLYVEIQPEWTVAEWMQALLHKCHEFAELAQQKQAANQALAEERNRQQNKLQELASAEEKAAQYAGRWHAFRGEFPFLPETPDVPFVRLLFEWQTQATQVERLGRELQDAKASRDRFATQVRRIAVDMSEPWAPDTSCGALVRRLQARVKQALETANRLESVERDLERLHEQLREKESTLAFCLQEMERYSRITGGVTPEECRRVMAESRRYRQLEEKVRSLERSAIAAGDGLPLERLQAELAEYPDPGELERSLQAHADTLHDLREQLDRTNDSLRECEMQFEEMNRERADAAAKRQEAEAKLAEADRYWREYLRVELARRLLQRAIEWFHEQHPSTVLDRASALFRRLTCDHYKKVDIVYEEGGSRLVVLDPSGHARTVEQLSDGTRDQLYLALRLGFIEDHVQFAPGLPLVMDDILVHFDDERTLATLAVLSELSAHTQVLYFTHHQFVVDAAKQMLGDRVAVHHLMDIGAPEEVR</sequence>
<feature type="coiled-coil region" evidence="1">
    <location>
        <begin position="951"/>
        <end position="1006"/>
    </location>
</feature>
<dbReference type="AlphaFoldDB" id="A0A4R8LLN4"/>
<feature type="coiled-coil region" evidence="1">
    <location>
        <begin position="496"/>
        <end position="523"/>
    </location>
</feature>
<gene>
    <name evidence="3" type="ORF">C7445_10730</name>
</gene>
<dbReference type="InterPro" id="IPR027417">
    <property type="entry name" value="P-loop_NTPase"/>
</dbReference>
<comment type="caution">
    <text evidence="3">The sequence shown here is derived from an EMBL/GenBank/DDBJ whole genome shotgun (WGS) entry which is preliminary data.</text>
</comment>
<feature type="coiled-coil region" evidence="1">
    <location>
        <begin position="201"/>
        <end position="238"/>
    </location>
</feature>
<dbReference type="Proteomes" id="UP000294581">
    <property type="component" value="Unassembled WGS sequence"/>
</dbReference>
<evidence type="ECO:0000259" key="2">
    <source>
        <dbReference type="Pfam" id="PF13514"/>
    </source>
</evidence>
<dbReference type="PANTHER" id="PTHR41259:SF1">
    <property type="entry name" value="DOUBLE-STRAND BREAK REPAIR RAD50 ATPASE, PUTATIVE-RELATED"/>
    <property type="match status" value="1"/>
</dbReference>
<keyword evidence="1" id="KW-0175">Coiled coil</keyword>
<dbReference type="SUPFAM" id="SSF52540">
    <property type="entry name" value="P-loop containing nucleoside triphosphate hydrolases"/>
    <property type="match status" value="1"/>
</dbReference>
<organism evidence="3 4">
    <name type="scientific">Alicyclobacillus sacchari</name>
    <dbReference type="NCBI Taxonomy" id="392010"/>
    <lineage>
        <taxon>Bacteria</taxon>
        <taxon>Bacillati</taxon>
        <taxon>Bacillota</taxon>
        <taxon>Bacilli</taxon>
        <taxon>Bacillales</taxon>
        <taxon>Alicyclobacillaceae</taxon>
        <taxon>Alicyclobacillus</taxon>
    </lineage>
</organism>
<dbReference type="PANTHER" id="PTHR41259">
    <property type="entry name" value="DOUBLE-STRAND BREAK REPAIR RAD50 ATPASE, PUTATIVE-RELATED"/>
    <property type="match status" value="1"/>
</dbReference>
<evidence type="ECO:0000313" key="3">
    <source>
        <dbReference type="EMBL" id="TDY46256.1"/>
    </source>
</evidence>
<accession>A0A4R8LLN4</accession>
<proteinExistence type="predicted"/>
<name>A0A4R8LLN4_9BACL</name>
<protein>
    <submittedName>
        <fullName evidence="3">Uncharacterized protein YhaN</fullName>
    </submittedName>
</protein>
<reference evidence="3 4" key="1">
    <citation type="submission" date="2019-03" db="EMBL/GenBank/DDBJ databases">
        <title>Genomic Encyclopedia of Type Strains, Phase IV (KMG-IV): sequencing the most valuable type-strain genomes for metagenomic binning, comparative biology and taxonomic classification.</title>
        <authorList>
            <person name="Goeker M."/>
        </authorList>
    </citation>
    <scope>NUCLEOTIDE SEQUENCE [LARGE SCALE GENOMIC DNA]</scope>
    <source>
        <strain evidence="3 4">DSM 17974</strain>
    </source>
</reference>
<dbReference type="Pfam" id="PF13514">
    <property type="entry name" value="AAA_27"/>
    <property type="match status" value="1"/>
</dbReference>
<dbReference type="Gene3D" id="3.40.50.300">
    <property type="entry name" value="P-loop containing nucleotide triphosphate hydrolases"/>
    <property type="match status" value="2"/>
</dbReference>
<feature type="domain" description="YhaN AAA" evidence="2">
    <location>
        <begin position="1"/>
        <end position="200"/>
    </location>
</feature>
<evidence type="ECO:0000256" key="1">
    <source>
        <dbReference type="SAM" id="Coils"/>
    </source>
</evidence>
<evidence type="ECO:0000313" key="4">
    <source>
        <dbReference type="Proteomes" id="UP000294581"/>
    </source>
</evidence>
<dbReference type="OrthoDB" id="9764467at2"/>
<feature type="coiled-coil region" evidence="1">
    <location>
        <begin position="722"/>
        <end position="756"/>
    </location>
</feature>